<feature type="transmembrane region" description="Helical" evidence="7">
    <location>
        <begin position="12"/>
        <end position="30"/>
    </location>
</feature>
<proteinExistence type="inferred from homology"/>
<feature type="domain" description="Rhodopsin" evidence="8">
    <location>
        <begin position="30"/>
        <end position="274"/>
    </location>
</feature>
<evidence type="ECO:0000256" key="6">
    <source>
        <dbReference type="SAM" id="MobiDB-lite"/>
    </source>
</evidence>
<comment type="similarity">
    <text evidence="5">Belongs to the SAT4 family.</text>
</comment>
<dbReference type="InterPro" id="IPR052337">
    <property type="entry name" value="SAT4-like"/>
</dbReference>
<feature type="transmembrane region" description="Helical" evidence="7">
    <location>
        <begin position="92"/>
        <end position="113"/>
    </location>
</feature>
<evidence type="ECO:0000256" key="7">
    <source>
        <dbReference type="SAM" id="Phobius"/>
    </source>
</evidence>
<evidence type="ECO:0000259" key="8">
    <source>
        <dbReference type="Pfam" id="PF20684"/>
    </source>
</evidence>
<dbReference type="InterPro" id="IPR049326">
    <property type="entry name" value="Rhodopsin_dom_fungi"/>
</dbReference>
<comment type="caution">
    <text evidence="9">The sequence shown here is derived from an EMBL/GenBank/DDBJ whole genome shotgun (WGS) entry which is preliminary data.</text>
</comment>
<dbReference type="Pfam" id="PF20684">
    <property type="entry name" value="Fung_rhodopsin"/>
    <property type="match status" value="1"/>
</dbReference>
<accession>A0ABR3UV05</accession>
<keyword evidence="2 7" id="KW-0812">Transmembrane</keyword>
<dbReference type="EMBL" id="JBHGVX010000001">
    <property type="protein sequence ID" value="KAL1800112.1"/>
    <property type="molecule type" value="Genomic_DNA"/>
</dbReference>
<feature type="transmembrane region" description="Helical" evidence="7">
    <location>
        <begin position="251"/>
        <end position="273"/>
    </location>
</feature>
<keyword evidence="3 7" id="KW-1133">Transmembrane helix</keyword>
<dbReference type="GeneID" id="96080776"/>
<feature type="transmembrane region" description="Helical" evidence="7">
    <location>
        <begin position="51"/>
        <end position="72"/>
    </location>
</feature>
<evidence type="ECO:0000256" key="1">
    <source>
        <dbReference type="ARBA" id="ARBA00004141"/>
    </source>
</evidence>
<dbReference type="RefSeq" id="XP_069310696.1">
    <property type="nucleotide sequence ID" value="XM_069447751.1"/>
</dbReference>
<dbReference type="PANTHER" id="PTHR33048:SF155">
    <property type="entry name" value="INTEGRAL MEMBRANE PROTEIN"/>
    <property type="match status" value="1"/>
</dbReference>
<evidence type="ECO:0000256" key="3">
    <source>
        <dbReference type="ARBA" id="ARBA00022989"/>
    </source>
</evidence>
<protein>
    <recommendedName>
        <fullName evidence="8">Rhodopsin domain-containing protein</fullName>
    </recommendedName>
</protein>
<keyword evidence="10" id="KW-1185">Reference proteome</keyword>
<reference evidence="9 10" key="1">
    <citation type="submission" date="2024-09" db="EMBL/GenBank/DDBJ databases">
        <title>T2T genomes of carrot and Alternaria dauci and their utility for understanding host-pathogen interaction during carrot leaf blight disease.</title>
        <authorList>
            <person name="Liu W."/>
            <person name="Xu S."/>
            <person name="Ou C."/>
            <person name="Liu X."/>
            <person name="Zhuang F."/>
            <person name="Deng X.W."/>
        </authorList>
    </citation>
    <scope>NUCLEOTIDE SEQUENCE [LARGE SCALE GENOMIC DNA]</scope>
    <source>
        <strain evidence="9 10">A2016</strain>
    </source>
</reference>
<feature type="region of interest" description="Disordered" evidence="6">
    <location>
        <begin position="285"/>
        <end position="310"/>
    </location>
</feature>
<feature type="transmembrane region" description="Helical" evidence="7">
    <location>
        <begin position="176"/>
        <end position="196"/>
    </location>
</feature>
<comment type="subcellular location">
    <subcellularLocation>
        <location evidence="1">Membrane</location>
        <topology evidence="1">Multi-pass membrane protein</topology>
    </subcellularLocation>
</comment>
<evidence type="ECO:0000313" key="10">
    <source>
        <dbReference type="Proteomes" id="UP001578633"/>
    </source>
</evidence>
<feature type="transmembrane region" description="Helical" evidence="7">
    <location>
        <begin position="208"/>
        <end position="231"/>
    </location>
</feature>
<evidence type="ECO:0000256" key="5">
    <source>
        <dbReference type="ARBA" id="ARBA00038359"/>
    </source>
</evidence>
<name>A0ABR3UV05_9PLEO</name>
<organism evidence="9 10">
    <name type="scientific">Alternaria dauci</name>
    <dbReference type="NCBI Taxonomy" id="48095"/>
    <lineage>
        <taxon>Eukaryota</taxon>
        <taxon>Fungi</taxon>
        <taxon>Dikarya</taxon>
        <taxon>Ascomycota</taxon>
        <taxon>Pezizomycotina</taxon>
        <taxon>Dothideomycetes</taxon>
        <taxon>Pleosporomycetidae</taxon>
        <taxon>Pleosporales</taxon>
        <taxon>Pleosporineae</taxon>
        <taxon>Pleosporaceae</taxon>
        <taxon>Alternaria</taxon>
        <taxon>Alternaria sect. Porri</taxon>
    </lineage>
</organism>
<keyword evidence="4 7" id="KW-0472">Membrane</keyword>
<sequence length="389" mass="43066">MGLWDVDDYGTIADRACWSMFAVTVVFVALRIGSRVFGKCGGIGMDDYITVFCVVVMFVTCVLISIGTQYGLGRRMEAIDPPLIPRALKWNVIISSVLIWTFSLPKFAIIAILKRILNYGLKTTILFWGLALSSQACILATSIWWYKQCDPVEFGWDRTIPGGKCASTKVMADLGYFTSAYSAFLDVFFAVYPIPFIMRLNMPLKNRILVSIALGLSILAFILTIYKLTIFGEIFEVLAENPTYPVPLLDILGLGEGCILVVCASLPTLGPLFRLARGKVQTLSGSGNGSKATIQRGHSSTTHRGLSNASGRWDRLQGHQLDDEERVSSHAGESIDDIPLVYHGADQIHKTLEINVTTSAKGDRRSKQIDDRDTVVEDKLRIRKMLEIL</sequence>
<evidence type="ECO:0000256" key="2">
    <source>
        <dbReference type="ARBA" id="ARBA00022692"/>
    </source>
</evidence>
<evidence type="ECO:0000313" key="9">
    <source>
        <dbReference type="EMBL" id="KAL1800112.1"/>
    </source>
</evidence>
<dbReference type="Proteomes" id="UP001578633">
    <property type="component" value="Chromosome 1"/>
</dbReference>
<evidence type="ECO:0000256" key="4">
    <source>
        <dbReference type="ARBA" id="ARBA00023136"/>
    </source>
</evidence>
<feature type="transmembrane region" description="Helical" evidence="7">
    <location>
        <begin position="125"/>
        <end position="146"/>
    </location>
</feature>
<gene>
    <name evidence="9" type="ORF">ACET3X_000454</name>
</gene>
<dbReference type="PANTHER" id="PTHR33048">
    <property type="entry name" value="PTH11-LIKE INTEGRAL MEMBRANE PROTEIN (AFU_ORTHOLOGUE AFUA_5G11245)"/>
    <property type="match status" value="1"/>
</dbReference>